<organism evidence="2 3">
    <name type="scientific">Panicum virgatum</name>
    <name type="common">Blackwell switchgrass</name>
    <dbReference type="NCBI Taxonomy" id="38727"/>
    <lineage>
        <taxon>Eukaryota</taxon>
        <taxon>Viridiplantae</taxon>
        <taxon>Streptophyta</taxon>
        <taxon>Embryophyta</taxon>
        <taxon>Tracheophyta</taxon>
        <taxon>Spermatophyta</taxon>
        <taxon>Magnoliopsida</taxon>
        <taxon>Liliopsida</taxon>
        <taxon>Poales</taxon>
        <taxon>Poaceae</taxon>
        <taxon>PACMAD clade</taxon>
        <taxon>Panicoideae</taxon>
        <taxon>Panicodae</taxon>
        <taxon>Paniceae</taxon>
        <taxon>Panicinae</taxon>
        <taxon>Panicum</taxon>
        <taxon>Panicum sect. Hiantes</taxon>
    </lineage>
</organism>
<evidence type="ECO:0000313" key="2">
    <source>
        <dbReference type="EMBL" id="KAG2631883.1"/>
    </source>
</evidence>
<gene>
    <name evidence="2" type="ORF">PVAP13_2NG050914</name>
</gene>
<evidence type="ECO:0000256" key="1">
    <source>
        <dbReference type="SAM" id="SignalP"/>
    </source>
</evidence>
<proteinExistence type="predicted"/>
<feature type="signal peptide" evidence="1">
    <location>
        <begin position="1"/>
        <end position="16"/>
    </location>
</feature>
<feature type="chain" id="PRO_5035754982" description="Secreted protein" evidence="1">
    <location>
        <begin position="17"/>
        <end position="95"/>
    </location>
</feature>
<keyword evidence="3" id="KW-1185">Reference proteome</keyword>
<sequence>MSIVLLLSVSCRWCTYSPPLIIDNYGYLPTEMSKIHVTFDNRLKNVSPPICLSSLSYLIAFSVQFKTELNEWVSSRQLQQTPVANTQEHHFIMTW</sequence>
<protein>
    <recommendedName>
        <fullName evidence="4">Secreted protein</fullName>
    </recommendedName>
</protein>
<keyword evidence="1" id="KW-0732">Signal</keyword>
<dbReference type="AlphaFoldDB" id="A0A8T0VGI8"/>
<dbReference type="Proteomes" id="UP000823388">
    <property type="component" value="Chromosome 2N"/>
</dbReference>
<accession>A0A8T0VGI8</accession>
<evidence type="ECO:0008006" key="4">
    <source>
        <dbReference type="Google" id="ProtNLM"/>
    </source>
</evidence>
<name>A0A8T0VGI8_PANVG</name>
<reference evidence="2" key="1">
    <citation type="submission" date="2020-05" db="EMBL/GenBank/DDBJ databases">
        <title>WGS assembly of Panicum virgatum.</title>
        <authorList>
            <person name="Lovell J.T."/>
            <person name="Jenkins J."/>
            <person name="Shu S."/>
            <person name="Juenger T.E."/>
            <person name="Schmutz J."/>
        </authorList>
    </citation>
    <scope>NUCLEOTIDE SEQUENCE</scope>
    <source>
        <strain evidence="2">AP13</strain>
    </source>
</reference>
<dbReference type="EMBL" id="CM029040">
    <property type="protein sequence ID" value="KAG2631883.1"/>
    <property type="molecule type" value="Genomic_DNA"/>
</dbReference>
<comment type="caution">
    <text evidence="2">The sequence shown here is derived from an EMBL/GenBank/DDBJ whole genome shotgun (WGS) entry which is preliminary data.</text>
</comment>
<evidence type="ECO:0000313" key="3">
    <source>
        <dbReference type="Proteomes" id="UP000823388"/>
    </source>
</evidence>